<proteinExistence type="predicted"/>
<evidence type="ECO:0000313" key="9">
    <source>
        <dbReference type="EMBL" id="CAA9249002.1"/>
    </source>
</evidence>
<evidence type="ECO:0000256" key="2">
    <source>
        <dbReference type="ARBA" id="ARBA00022448"/>
    </source>
</evidence>
<keyword evidence="3" id="KW-1003">Cell membrane</keyword>
<dbReference type="PANTHER" id="PTHR23513">
    <property type="entry name" value="INTEGRAL MEMBRANE EFFLUX PROTEIN-RELATED"/>
    <property type="match status" value="1"/>
</dbReference>
<dbReference type="Pfam" id="PF05977">
    <property type="entry name" value="MFS_3"/>
    <property type="match status" value="1"/>
</dbReference>
<sequence length="437" mass="46667">MFPVIGLMRTTETARVPEEMTGRQRRTPVGKVSLRDTFRALRHRNYRLFFYGQSVSLIGTWMQQTALSWLVYQITGSKTLLGVVAAVGSAPMILFSLWGGSLADRYPKRRIILCAQAAQMVPAFVLAVLAWTGLANTWVIIGVAAISGTAMAFDMPARQAFTLDMTSREDLLNAISLNSSIFNGARIVGPALAGVVIGSLGTPICFLVNGVSFIAVIISLLMMRLPAHVPITTEAAAKASAFSGLSYVLQHRRVRTILALLGTVGIFGWSYAVLLPAFARDVFGLGPDGYGALMSASGVGALAGALTVATAGHVFPQRNVALGGNWLFAVALFGFSLTTNYYVALCWMALGGFGMLLFFSTSNTVMQSVVPDEWRGRVLGVWGLVFGAMIPLGSLEAGLMAEWLGPSFALAFGAVICAIAGLVALLAIRRREAQEDR</sequence>
<evidence type="ECO:0000256" key="1">
    <source>
        <dbReference type="ARBA" id="ARBA00004651"/>
    </source>
</evidence>
<feature type="transmembrane region" description="Helical" evidence="7">
    <location>
        <begin position="319"/>
        <end position="335"/>
    </location>
</feature>
<keyword evidence="2" id="KW-0813">Transport</keyword>
<feature type="transmembrane region" description="Helical" evidence="7">
    <location>
        <begin position="48"/>
        <end position="74"/>
    </location>
</feature>
<dbReference type="PANTHER" id="PTHR23513:SF11">
    <property type="entry name" value="STAPHYLOFERRIN A TRANSPORTER"/>
    <property type="match status" value="1"/>
</dbReference>
<accession>A0A6J4IDE2</accession>
<dbReference type="SUPFAM" id="SSF103473">
    <property type="entry name" value="MFS general substrate transporter"/>
    <property type="match status" value="1"/>
</dbReference>
<evidence type="ECO:0000256" key="5">
    <source>
        <dbReference type="ARBA" id="ARBA00022989"/>
    </source>
</evidence>
<evidence type="ECO:0000259" key="8">
    <source>
        <dbReference type="PROSITE" id="PS50850"/>
    </source>
</evidence>
<evidence type="ECO:0000256" key="3">
    <source>
        <dbReference type="ARBA" id="ARBA00022475"/>
    </source>
</evidence>
<feature type="domain" description="Major facilitator superfamily (MFS) profile" evidence="8">
    <location>
        <begin position="40"/>
        <end position="432"/>
    </location>
</feature>
<evidence type="ECO:0000256" key="7">
    <source>
        <dbReference type="SAM" id="Phobius"/>
    </source>
</evidence>
<protein>
    <submittedName>
        <fullName evidence="9">Uncharacterized MFS-type transporter</fullName>
    </submittedName>
</protein>
<dbReference type="AlphaFoldDB" id="A0A6J4IDE2"/>
<feature type="transmembrane region" description="Helical" evidence="7">
    <location>
        <begin position="407"/>
        <end position="428"/>
    </location>
</feature>
<keyword evidence="4 7" id="KW-0812">Transmembrane</keyword>
<keyword evidence="5 7" id="KW-1133">Transmembrane helix</keyword>
<name>A0A6J4IDE2_9BACT</name>
<dbReference type="InterPro" id="IPR010290">
    <property type="entry name" value="TM_effector"/>
</dbReference>
<reference evidence="9" key="1">
    <citation type="submission" date="2020-02" db="EMBL/GenBank/DDBJ databases">
        <authorList>
            <person name="Meier V. D."/>
        </authorList>
    </citation>
    <scope>NUCLEOTIDE SEQUENCE</scope>
    <source>
        <strain evidence="9">AVDCRST_MAG42</strain>
    </source>
</reference>
<evidence type="ECO:0000256" key="4">
    <source>
        <dbReference type="ARBA" id="ARBA00022692"/>
    </source>
</evidence>
<gene>
    <name evidence="9" type="ORF">AVDCRST_MAG42-2439</name>
</gene>
<dbReference type="InterPro" id="IPR020846">
    <property type="entry name" value="MFS_dom"/>
</dbReference>
<keyword evidence="6 7" id="KW-0472">Membrane</keyword>
<feature type="transmembrane region" description="Helical" evidence="7">
    <location>
        <begin position="379"/>
        <end position="401"/>
    </location>
</feature>
<feature type="transmembrane region" description="Helical" evidence="7">
    <location>
        <begin position="206"/>
        <end position="223"/>
    </location>
</feature>
<comment type="subcellular location">
    <subcellularLocation>
        <location evidence="1">Cell membrane</location>
        <topology evidence="1">Multi-pass membrane protein</topology>
    </subcellularLocation>
</comment>
<feature type="transmembrane region" description="Helical" evidence="7">
    <location>
        <begin position="341"/>
        <end position="359"/>
    </location>
</feature>
<dbReference type="GO" id="GO:0022857">
    <property type="term" value="F:transmembrane transporter activity"/>
    <property type="evidence" value="ECO:0007669"/>
    <property type="project" value="InterPro"/>
</dbReference>
<feature type="transmembrane region" description="Helical" evidence="7">
    <location>
        <begin position="80"/>
        <end position="99"/>
    </location>
</feature>
<dbReference type="GO" id="GO:0005886">
    <property type="term" value="C:plasma membrane"/>
    <property type="evidence" value="ECO:0007669"/>
    <property type="project" value="UniProtKB-SubCell"/>
</dbReference>
<feature type="transmembrane region" description="Helical" evidence="7">
    <location>
        <begin position="290"/>
        <end position="312"/>
    </location>
</feature>
<feature type="transmembrane region" description="Helical" evidence="7">
    <location>
        <begin position="257"/>
        <end position="278"/>
    </location>
</feature>
<organism evidence="9">
    <name type="scientific">uncultured Chthoniobacterales bacterium</name>
    <dbReference type="NCBI Taxonomy" id="1836801"/>
    <lineage>
        <taxon>Bacteria</taxon>
        <taxon>Pseudomonadati</taxon>
        <taxon>Verrucomicrobiota</taxon>
        <taxon>Spartobacteria</taxon>
        <taxon>Chthoniobacterales</taxon>
        <taxon>environmental samples</taxon>
    </lineage>
</organism>
<dbReference type="InterPro" id="IPR036259">
    <property type="entry name" value="MFS_trans_sf"/>
</dbReference>
<dbReference type="EMBL" id="CADCTA010000077">
    <property type="protein sequence ID" value="CAA9249002.1"/>
    <property type="molecule type" value="Genomic_DNA"/>
</dbReference>
<evidence type="ECO:0000256" key="6">
    <source>
        <dbReference type="ARBA" id="ARBA00023136"/>
    </source>
</evidence>
<dbReference type="CDD" id="cd06173">
    <property type="entry name" value="MFS_MefA_like"/>
    <property type="match status" value="1"/>
</dbReference>
<dbReference type="Gene3D" id="1.20.1250.20">
    <property type="entry name" value="MFS general substrate transporter like domains"/>
    <property type="match status" value="1"/>
</dbReference>
<dbReference type="PROSITE" id="PS50850">
    <property type="entry name" value="MFS"/>
    <property type="match status" value="1"/>
</dbReference>